<feature type="transmembrane region" description="Helical" evidence="7">
    <location>
        <begin position="94"/>
        <end position="116"/>
    </location>
</feature>
<dbReference type="GO" id="GO:0016020">
    <property type="term" value="C:membrane"/>
    <property type="evidence" value="ECO:0007669"/>
    <property type="project" value="UniProtKB-SubCell"/>
</dbReference>
<dbReference type="Pfam" id="PF01694">
    <property type="entry name" value="Rhomboid"/>
    <property type="match status" value="1"/>
</dbReference>
<keyword evidence="6 7" id="KW-0472">Membrane</keyword>
<feature type="transmembrane region" description="Helical" evidence="7">
    <location>
        <begin position="55"/>
        <end position="82"/>
    </location>
</feature>
<name>A0A8J8CEB7_9EURY</name>
<evidence type="ECO:0000256" key="4">
    <source>
        <dbReference type="ARBA" id="ARBA00022801"/>
    </source>
</evidence>
<keyword evidence="3 7" id="KW-0812">Transmembrane</keyword>
<dbReference type="GO" id="GO:0006508">
    <property type="term" value="P:proteolysis"/>
    <property type="evidence" value="ECO:0007669"/>
    <property type="project" value="UniProtKB-KW"/>
</dbReference>
<evidence type="ECO:0000313" key="9">
    <source>
        <dbReference type="EMBL" id="MBX0305560.1"/>
    </source>
</evidence>
<dbReference type="InterPro" id="IPR050925">
    <property type="entry name" value="Rhomboid_protease_S54"/>
</dbReference>
<organism evidence="9 10">
    <name type="scientific">Haloarcula salinisoli</name>
    <dbReference type="NCBI Taxonomy" id="2487746"/>
    <lineage>
        <taxon>Archaea</taxon>
        <taxon>Methanobacteriati</taxon>
        <taxon>Methanobacteriota</taxon>
        <taxon>Stenosarchaea group</taxon>
        <taxon>Halobacteria</taxon>
        <taxon>Halobacteriales</taxon>
        <taxon>Haloarculaceae</taxon>
        <taxon>Haloarcula</taxon>
    </lineage>
</organism>
<dbReference type="GO" id="GO:0004252">
    <property type="term" value="F:serine-type endopeptidase activity"/>
    <property type="evidence" value="ECO:0007669"/>
    <property type="project" value="InterPro"/>
</dbReference>
<comment type="caution">
    <text evidence="9">The sequence shown here is derived from an EMBL/GenBank/DDBJ whole genome shotgun (WGS) entry which is preliminary data.</text>
</comment>
<comment type="subcellular location">
    <subcellularLocation>
        <location evidence="1">Membrane</location>
        <topology evidence="1">Multi-pass membrane protein</topology>
    </subcellularLocation>
</comment>
<dbReference type="SUPFAM" id="SSF144091">
    <property type="entry name" value="Rhomboid-like"/>
    <property type="match status" value="1"/>
</dbReference>
<dbReference type="RefSeq" id="WP_220589782.1">
    <property type="nucleotide sequence ID" value="NZ_RKLQ01000004.1"/>
</dbReference>
<evidence type="ECO:0000256" key="6">
    <source>
        <dbReference type="ARBA" id="ARBA00023136"/>
    </source>
</evidence>
<feature type="transmembrane region" description="Helical" evidence="7">
    <location>
        <begin position="122"/>
        <end position="140"/>
    </location>
</feature>
<reference evidence="9" key="1">
    <citation type="submission" date="2021-06" db="EMBL/GenBank/DDBJ databases">
        <title>Halomicroarcula sp. F24A a new haloarchaeum isolated from saline soil.</title>
        <authorList>
            <person name="Duran-Viseras A."/>
            <person name="Sanchez-Porro C."/>
            <person name="Ventosa A."/>
        </authorList>
    </citation>
    <scope>NUCLEOTIDE SEQUENCE</scope>
    <source>
        <strain evidence="9">F24A</strain>
    </source>
</reference>
<proteinExistence type="inferred from homology"/>
<dbReference type="Gene3D" id="1.20.1540.10">
    <property type="entry name" value="Rhomboid-like"/>
    <property type="match status" value="1"/>
</dbReference>
<dbReference type="AlphaFoldDB" id="A0A8J8CEB7"/>
<protein>
    <submittedName>
        <fullName evidence="9">Rhomboid family intramembrane serine protease</fullName>
    </submittedName>
</protein>
<evidence type="ECO:0000313" key="10">
    <source>
        <dbReference type="Proteomes" id="UP000783863"/>
    </source>
</evidence>
<keyword evidence="9" id="KW-0645">Protease</keyword>
<evidence type="ECO:0000256" key="5">
    <source>
        <dbReference type="ARBA" id="ARBA00022989"/>
    </source>
</evidence>
<sequence length="206" mass="22486">MISSFRINMTYLILILMWATFLMQFVIFPVFFRIPPGSLLWRSIFVLSPQQPLNVLTWVTSIFSHGSFVHIGINSIVLFFVGPVVERRLGRVHFVVLFLVSGIIAGLAQVGTTLVLNTGIQPGIVGSSGAIMGILGVLTLHRPNIKVYLFFLIPVPFWILIVGFAAFSTVAGFSSMGPGGVANWAHLVGLGIGITYATVFQKQHAL</sequence>
<dbReference type="EMBL" id="RKLQ01000004">
    <property type="protein sequence ID" value="MBX0305560.1"/>
    <property type="molecule type" value="Genomic_DNA"/>
</dbReference>
<feature type="transmembrane region" description="Helical" evidence="7">
    <location>
        <begin position="181"/>
        <end position="200"/>
    </location>
</feature>
<feature type="transmembrane region" description="Helical" evidence="7">
    <location>
        <begin position="147"/>
        <end position="169"/>
    </location>
</feature>
<keyword evidence="10" id="KW-1185">Reference proteome</keyword>
<keyword evidence="5 7" id="KW-1133">Transmembrane helix</keyword>
<evidence type="ECO:0000259" key="8">
    <source>
        <dbReference type="Pfam" id="PF01694"/>
    </source>
</evidence>
<dbReference type="InterPro" id="IPR035952">
    <property type="entry name" value="Rhomboid-like_sf"/>
</dbReference>
<dbReference type="PANTHER" id="PTHR43731">
    <property type="entry name" value="RHOMBOID PROTEASE"/>
    <property type="match status" value="1"/>
</dbReference>
<dbReference type="InterPro" id="IPR022764">
    <property type="entry name" value="Peptidase_S54_rhomboid_dom"/>
</dbReference>
<keyword evidence="4" id="KW-0378">Hydrolase</keyword>
<evidence type="ECO:0000256" key="7">
    <source>
        <dbReference type="SAM" id="Phobius"/>
    </source>
</evidence>
<feature type="transmembrane region" description="Helical" evidence="7">
    <location>
        <begin position="12"/>
        <end position="35"/>
    </location>
</feature>
<dbReference type="PANTHER" id="PTHR43731:SF14">
    <property type="entry name" value="PRESENILIN-ASSOCIATED RHOMBOID-LIKE PROTEIN, MITOCHONDRIAL"/>
    <property type="match status" value="1"/>
</dbReference>
<dbReference type="Proteomes" id="UP000783863">
    <property type="component" value="Unassembled WGS sequence"/>
</dbReference>
<gene>
    <name evidence="9" type="ORF">EGD98_18080</name>
</gene>
<evidence type="ECO:0000256" key="1">
    <source>
        <dbReference type="ARBA" id="ARBA00004141"/>
    </source>
</evidence>
<evidence type="ECO:0000256" key="2">
    <source>
        <dbReference type="ARBA" id="ARBA00009045"/>
    </source>
</evidence>
<evidence type="ECO:0000256" key="3">
    <source>
        <dbReference type="ARBA" id="ARBA00022692"/>
    </source>
</evidence>
<feature type="domain" description="Peptidase S54 rhomboid" evidence="8">
    <location>
        <begin position="55"/>
        <end position="200"/>
    </location>
</feature>
<comment type="similarity">
    <text evidence="2">Belongs to the peptidase S54 family.</text>
</comment>
<accession>A0A8J8CEB7</accession>